<feature type="transmembrane region" description="Helical" evidence="8">
    <location>
        <begin position="113"/>
        <end position="133"/>
    </location>
</feature>
<evidence type="ECO:0000313" key="10">
    <source>
        <dbReference type="Proteomes" id="UP001174136"/>
    </source>
</evidence>
<evidence type="ECO:0000256" key="5">
    <source>
        <dbReference type="ARBA" id="ARBA00022949"/>
    </source>
</evidence>
<keyword evidence="10" id="KW-1185">Reference proteome</keyword>
<accession>A0AA47NYA7</accession>
<evidence type="ECO:0000256" key="2">
    <source>
        <dbReference type="ARBA" id="ARBA00022427"/>
    </source>
</evidence>
<comment type="function">
    <text evidence="8">Claudins function as major constituents of the tight junction complexes that regulate the permeability of epithelia.</text>
</comment>
<dbReference type="EMBL" id="JAOPHQ010003417">
    <property type="protein sequence ID" value="KAK0143371.1"/>
    <property type="molecule type" value="Genomic_DNA"/>
</dbReference>
<dbReference type="Proteomes" id="UP001174136">
    <property type="component" value="Unassembled WGS sequence"/>
</dbReference>
<comment type="subcellular location">
    <subcellularLocation>
        <location evidence="8">Cell junction</location>
        <location evidence="8">Tight junction</location>
    </subcellularLocation>
    <subcellularLocation>
        <location evidence="8">Cell membrane</location>
        <topology evidence="8">Multi-pass membrane protein</topology>
    </subcellularLocation>
</comment>
<gene>
    <name evidence="9" type="primary">Cldn1_0</name>
    <name evidence="9" type="ORF">N1851_018481</name>
</gene>
<dbReference type="Gene3D" id="1.20.140.150">
    <property type="match status" value="1"/>
</dbReference>
<proteinExistence type="inferred from homology"/>
<dbReference type="GO" id="GO:0005198">
    <property type="term" value="F:structural molecule activity"/>
    <property type="evidence" value="ECO:0007669"/>
    <property type="project" value="InterPro"/>
</dbReference>
<evidence type="ECO:0000256" key="4">
    <source>
        <dbReference type="ARBA" id="ARBA00022692"/>
    </source>
</evidence>
<reference evidence="9" key="1">
    <citation type="journal article" date="2023" name="Front. Mar. Sci.">
        <title>A new Merluccius polli reference genome to investigate the effects of global change in West African waters.</title>
        <authorList>
            <person name="Mateo J.L."/>
            <person name="Blanco-Fernandez C."/>
            <person name="Garcia-Vazquez E."/>
            <person name="Machado-Schiaffino G."/>
        </authorList>
    </citation>
    <scope>NUCLEOTIDE SEQUENCE</scope>
    <source>
        <strain evidence="9">C29</strain>
        <tissue evidence="9">Fin</tissue>
    </source>
</reference>
<feature type="transmembrane region" description="Helical" evidence="8">
    <location>
        <begin position="154"/>
        <end position="175"/>
    </location>
</feature>
<keyword evidence="5 8" id="KW-0965">Cell junction</keyword>
<keyword evidence="3 8" id="KW-1003">Cell membrane</keyword>
<feature type="transmembrane region" description="Helical" evidence="8">
    <location>
        <begin position="46"/>
        <end position="68"/>
    </location>
</feature>
<dbReference type="InterPro" id="IPR006187">
    <property type="entry name" value="Claudin"/>
</dbReference>
<keyword evidence="4 8" id="KW-0812">Transmembrane</keyword>
<sequence>MFGTPAQVYRKAVKLQSDYIFEARLDTSAASHPLACWTMASSVVQLFGFLVAVGGLAATIAATCMAEWSTHESGNGRHEFYEGLWGECSVSGSTRMTCDAHESLMDVPWKVQVTRAVLISSMFLSSLAVLVSIGGMKCTRFMDDRDESKRCMTLVGGVTFIIAGLLAMVGTSWYAGILIEEYKHSRELERSVFGSAVFVSWVGSILSMVGGAFLTCRKCSGMRSSMSPTMLRQTTTLGTEYV</sequence>
<keyword evidence="6 8" id="KW-1133">Transmembrane helix</keyword>
<dbReference type="GO" id="GO:0005923">
    <property type="term" value="C:bicellular tight junction"/>
    <property type="evidence" value="ECO:0007669"/>
    <property type="project" value="UniProtKB-SubCell"/>
</dbReference>
<dbReference type="PROSITE" id="PS01346">
    <property type="entry name" value="CLAUDIN"/>
    <property type="match status" value="1"/>
</dbReference>
<organism evidence="9 10">
    <name type="scientific">Merluccius polli</name>
    <name type="common">Benguela hake</name>
    <name type="synonym">Merluccius cadenati</name>
    <dbReference type="NCBI Taxonomy" id="89951"/>
    <lineage>
        <taxon>Eukaryota</taxon>
        <taxon>Metazoa</taxon>
        <taxon>Chordata</taxon>
        <taxon>Craniata</taxon>
        <taxon>Vertebrata</taxon>
        <taxon>Euteleostomi</taxon>
        <taxon>Actinopterygii</taxon>
        <taxon>Neopterygii</taxon>
        <taxon>Teleostei</taxon>
        <taxon>Neoteleostei</taxon>
        <taxon>Acanthomorphata</taxon>
        <taxon>Zeiogadaria</taxon>
        <taxon>Gadariae</taxon>
        <taxon>Gadiformes</taxon>
        <taxon>Gadoidei</taxon>
        <taxon>Merlucciidae</taxon>
        <taxon>Merluccius</taxon>
    </lineage>
</organism>
<dbReference type="InterPro" id="IPR017974">
    <property type="entry name" value="Claudin_CS"/>
</dbReference>
<evidence type="ECO:0000256" key="3">
    <source>
        <dbReference type="ARBA" id="ARBA00022475"/>
    </source>
</evidence>
<evidence type="ECO:0000256" key="1">
    <source>
        <dbReference type="ARBA" id="ARBA00008295"/>
    </source>
</evidence>
<evidence type="ECO:0000256" key="7">
    <source>
        <dbReference type="ARBA" id="ARBA00023136"/>
    </source>
</evidence>
<dbReference type="Pfam" id="PF00822">
    <property type="entry name" value="PMP22_Claudin"/>
    <property type="match status" value="1"/>
</dbReference>
<comment type="caution">
    <text evidence="9">The sequence shown here is derived from an EMBL/GenBank/DDBJ whole genome shotgun (WGS) entry which is preliminary data.</text>
</comment>
<evidence type="ECO:0000313" key="9">
    <source>
        <dbReference type="EMBL" id="KAK0143371.1"/>
    </source>
</evidence>
<dbReference type="PANTHER" id="PTHR12002">
    <property type="entry name" value="CLAUDIN"/>
    <property type="match status" value="1"/>
</dbReference>
<dbReference type="PRINTS" id="PR01077">
    <property type="entry name" value="CLAUDIN"/>
</dbReference>
<keyword evidence="2 8" id="KW-0796">Tight junction</keyword>
<dbReference type="GO" id="GO:0005886">
    <property type="term" value="C:plasma membrane"/>
    <property type="evidence" value="ECO:0007669"/>
    <property type="project" value="UniProtKB-SubCell"/>
</dbReference>
<protein>
    <recommendedName>
        <fullName evidence="8">Claudin</fullName>
    </recommendedName>
</protein>
<evidence type="ECO:0000256" key="6">
    <source>
        <dbReference type="ARBA" id="ARBA00022989"/>
    </source>
</evidence>
<dbReference type="InterPro" id="IPR004031">
    <property type="entry name" value="PMP22/EMP/MP20/Claudin"/>
</dbReference>
<evidence type="ECO:0000256" key="8">
    <source>
        <dbReference type="RuleBase" id="RU060637"/>
    </source>
</evidence>
<name>A0AA47NYA7_MERPO</name>
<comment type="similarity">
    <text evidence="1 8">Belongs to the claudin family.</text>
</comment>
<keyword evidence="7 8" id="KW-0472">Membrane</keyword>
<feature type="transmembrane region" description="Helical" evidence="8">
    <location>
        <begin position="195"/>
        <end position="216"/>
    </location>
</feature>
<dbReference type="AlphaFoldDB" id="A0AA47NYA7"/>